<evidence type="ECO:0000256" key="1">
    <source>
        <dbReference type="SAM" id="SignalP"/>
    </source>
</evidence>
<feature type="signal peptide" evidence="1">
    <location>
        <begin position="1"/>
        <end position="16"/>
    </location>
</feature>
<sequence>MKSIITLATLLTLASALPNPTPNPATALPTVQLRTLGPTTTHFTSSSQSPSTNGHIITVVLGTVLSSLEQDPLLLQGLEIVQTETTGSVVCKAYVNHSSKGVVVRSGDGMVLLDQRGSVVQVTALSCEAEKDTA</sequence>
<accession>A0A8K0QV40</accession>
<dbReference type="OrthoDB" id="3775905at2759"/>
<dbReference type="EMBL" id="JAGMVJ010000022">
    <property type="protein sequence ID" value="KAH7073221.1"/>
    <property type="molecule type" value="Genomic_DNA"/>
</dbReference>
<name>A0A8K0QV40_9PLEO</name>
<gene>
    <name evidence="2" type="ORF">FB567DRAFT_597536</name>
</gene>
<reference evidence="2" key="1">
    <citation type="journal article" date="2021" name="Nat. Commun.">
        <title>Genetic determinants of endophytism in the Arabidopsis root mycobiome.</title>
        <authorList>
            <person name="Mesny F."/>
            <person name="Miyauchi S."/>
            <person name="Thiergart T."/>
            <person name="Pickel B."/>
            <person name="Atanasova L."/>
            <person name="Karlsson M."/>
            <person name="Huettel B."/>
            <person name="Barry K.W."/>
            <person name="Haridas S."/>
            <person name="Chen C."/>
            <person name="Bauer D."/>
            <person name="Andreopoulos W."/>
            <person name="Pangilinan J."/>
            <person name="LaButti K."/>
            <person name="Riley R."/>
            <person name="Lipzen A."/>
            <person name="Clum A."/>
            <person name="Drula E."/>
            <person name="Henrissat B."/>
            <person name="Kohler A."/>
            <person name="Grigoriev I.V."/>
            <person name="Martin F.M."/>
            <person name="Hacquard S."/>
        </authorList>
    </citation>
    <scope>NUCLEOTIDE SEQUENCE</scope>
    <source>
        <strain evidence="2">MPI-SDFR-AT-0120</strain>
    </source>
</reference>
<evidence type="ECO:0000313" key="3">
    <source>
        <dbReference type="Proteomes" id="UP000813461"/>
    </source>
</evidence>
<organism evidence="2 3">
    <name type="scientific">Paraphoma chrysanthemicola</name>
    <dbReference type="NCBI Taxonomy" id="798071"/>
    <lineage>
        <taxon>Eukaryota</taxon>
        <taxon>Fungi</taxon>
        <taxon>Dikarya</taxon>
        <taxon>Ascomycota</taxon>
        <taxon>Pezizomycotina</taxon>
        <taxon>Dothideomycetes</taxon>
        <taxon>Pleosporomycetidae</taxon>
        <taxon>Pleosporales</taxon>
        <taxon>Pleosporineae</taxon>
        <taxon>Phaeosphaeriaceae</taxon>
        <taxon>Paraphoma</taxon>
    </lineage>
</organism>
<proteinExistence type="predicted"/>
<keyword evidence="1" id="KW-0732">Signal</keyword>
<feature type="chain" id="PRO_5035445366" evidence="1">
    <location>
        <begin position="17"/>
        <end position="134"/>
    </location>
</feature>
<keyword evidence="3" id="KW-1185">Reference proteome</keyword>
<comment type="caution">
    <text evidence="2">The sequence shown here is derived from an EMBL/GenBank/DDBJ whole genome shotgun (WGS) entry which is preliminary data.</text>
</comment>
<dbReference type="Proteomes" id="UP000813461">
    <property type="component" value="Unassembled WGS sequence"/>
</dbReference>
<evidence type="ECO:0000313" key="2">
    <source>
        <dbReference type="EMBL" id="KAH7073221.1"/>
    </source>
</evidence>
<protein>
    <submittedName>
        <fullName evidence="2">Uncharacterized protein</fullName>
    </submittedName>
</protein>
<dbReference type="AlphaFoldDB" id="A0A8K0QV40"/>